<evidence type="ECO:0000313" key="3">
    <source>
        <dbReference type="Proteomes" id="UP000015104"/>
    </source>
</evidence>
<dbReference type="EnsemblMetazoa" id="tetur01g04500.1">
    <property type="protein sequence ID" value="tetur01g04500.1"/>
    <property type="gene ID" value="tetur01g04500"/>
</dbReference>
<dbReference type="SUPFAM" id="SSF143990">
    <property type="entry name" value="YbiA-like"/>
    <property type="match status" value="1"/>
</dbReference>
<dbReference type="Pfam" id="PF08719">
    <property type="entry name" value="NADAR"/>
    <property type="match status" value="1"/>
</dbReference>
<dbReference type="Gene3D" id="1.10.357.40">
    <property type="entry name" value="YbiA-like"/>
    <property type="match status" value="1"/>
</dbReference>
<name>T1JQU5_TETUR</name>
<sequence>MLYSEFSLSRYLQHRLLATGSSLIVYADPEDNILGIGLSADQREFNPSLWKGQNIYGLALMDVRNYLRKLEGRKS</sequence>
<evidence type="ECO:0000259" key="1">
    <source>
        <dbReference type="Pfam" id="PF08719"/>
    </source>
</evidence>
<dbReference type="AlphaFoldDB" id="T1JQU5"/>
<dbReference type="EMBL" id="CAEY01000441">
    <property type="status" value="NOT_ANNOTATED_CDS"/>
    <property type="molecule type" value="Genomic_DNA"/>
</dbReference>
<dbReference type="InterPro" id="IPR012816">
    <property type="entry name" value="NADAR"/>
</dbReference>
<organism evidence="2 3">
    <name type="scientific">Tetranychus urticae</name>
    <name type="common">Two-spotted spider mite</name>
    <dbReference type="NCBI Taxonomy" id="32264"/>
    <lineage>
        <taxon>Eukaryota</taxon>
        <taxon>Metazoa</taxon>
        <taxon>Ecdysozoa</taxon>
        <taxon>Arthropoda</taxon>
        <taxon>Chelicerata</taxon>
        <taxon>Arachnida</taxon>
        <taxon>Acari</taxon>
        <taxon>Acariformes</taxon>
        <taxon>Trombidiformes</taxon>
        <taxon>Prostigmata</taxon>
        <taxon>Eleutherengona</taxon>
        <taxon>Raphignathae</taxon>
        <taxon>Tetranychoidea</taxon>
        <taxon>Tetranychidae</taxon>
        <taxon>Tetranychus</taxon>
    </lineage>
</organism>
<feature type="domain" description="NADAR" evidence="1">
    <location>
        <begin position="3"/>
        <end position="68"/>
    </location>
</feature>
<accession>T1JQU5</accession>
<protein>
    <recommendedName>
        <fullName evidence="1">NADAR domain-containing protein</fullName>
    </recommendedName>
</protein>
<proteinExistence type="predicted"/>
<reference evidence="3" key="1">
    <citation type="submission" date="2011-08" db="EMBL/GenBank/DDBJ databases">
        <authorList>
            <person name="Rombauts S."/>
        </authorList>
    </citation>
    <scope>NUCLEOTIDE SEQUENCE</scope>
    <source>
        <strain evidence="3">London</strain>
    </source>
</reference>
<dbReference type="InterPro" id="IPR037238">
    <property type="entry name" value="YbiA-like_sf"/>
</dbReference>
<evidence type="ECO:0000313" key="2">
    <source>
        <dbReference type="EnsemblMetazoa" id="tetur01g04500.1"/>
    </source>
</evidence>
<dbReference type="CDD" id="cd15457">
    <property type="entry name" value="NADAR"/>
    <property type="match status" value="1"/>
</dbReference>
<reference evidence="2" key="2">
    <citation type="submission" date="2015-06" db="UniProtKB">
        <authorList>
            <consortium name="EnsemblMetazoa"/>
        </authorList>
    </citation>
    <scope>IDENTIFICATION</scope>
</reference>
<keyword evidence="3" id="KW-1185">Reference proteome</keyword>
<dbReference type="Proteomes" id="UP000015104">
    <property type="component" value="Unassembled WGS sequence"/>
</dbReference>
<dbReference type="HOGENOM" id="CLU_2674256_0_0_1"/>